<organism evidence="2 3">
    <name type="scientific">Psychrobacillus faecigallinarum</name>
    <dbReference type="NCBI Taxonomy" id="2762235"/>
    <lineage>
        <taxon>Bacteria</taxon>
        <taxon>Bacillati</taxon>
        <taxon>Bacillota</taxon>
        <taxon>Bacilli</taxon>
        <taxon>Bacillales</taxon>
        <taxon>Bacillaceae</taxon>
        <taxon>Psychrobacillus</taxon>
    </lineage>
</organism>
<dbReference type="Proteomes" id="UP000640786">
    <property type="component" value="Unassembled WGS sequence"/>
</dbReference>
<protein>
    <submittedName>
        <fullName evidence="2">Uncharacterized protein</fullName>
    </submittedName>
</protein>
<name>A0ABR8RDI5_9BACI</name>
<keyword evidence="1" id="KW-1133">Transmembrane helix</keyword>
<keyword evidence="1" id="KW-0812">Transmembrane</keyword>
<evidence type="ECO:0000313" key="2">
    <source>
        <dbReference type="EMBL" id="MBD7945856.1"/>
    </source>
</evidence>
<comment type="caution">
    <text evidence="2">The sequence shown here is derived from an EMBL/GenBank/DDBJ whole genome shotgun (WGS) entry which is preliminary data.</text>
</comment>
<proteinExistence type="predicted"/>
<dbReference type="EMBL" id="JACSQO010000011">
    <property type="protein sequence ID" value="MBD7945856.1"/>
    <property type="molecule type" value="Genomic_DNA"/>
</dbReference>
<gene>
    <name evidence="2" type="ORF">H9650_17245</name>
</gene>
<accession>A0ABR8RDI5</accession>
<dbReference type="InterPro" id="IPR048136">
    <property type="entry name" value="STM3941-like"/>
</dbReference>
<dbReference type="NCBIfam" id="NF041635">
    <property type="entry name" value="STM3941_fam"/>
    <property type="match status" value="1"/>
</dbReference>
<evidence type="ECO:0000313" key="3">
    <source>
        <dbReference type="Proteomes" id="UP000640786"/>
    </source>
</evidence>
<keyword evidence="3" id="KW-1185">Reference proteome</keyword>
<sequence>MFVLMGILMVVTCVFLLITSFEEDNFQKLVLMGIGGIGTIFFGFCLGFIIKQLIVGKKLVVVNEEGFYDFSSAIASKQLVEWGGVREIGIFSISGQSFITVHLFDGDAYIESLPSIKRGAIRANLRLGSGHININISTAKGVTIEELLQVMSDFYLAYLKQLPEVDVETVRS</sequence>
<reference evidence="2 3" key="1">
    <citation type="submission" date="2020-08" db="EMBL/GenBank/DDBJ databases">
        <title>A Genomic Blueprint of the Chicken Gut Microbiome.</title>
        <authorList>
            <person name="Gilroy R."/>
            <person name="Ravi A."/>
            <person name="Getino M."/>
            <person name="Pursley I."/>
            <person name="Horton D.L."/>
            <person name="Alikhan N.-F."/>
            <person name="Baker D."/>
            <person name="Gharbi K."/>
            <person name="Hall N."/>
            <person name="Watson M."/>
            <person name="Adriaenssens E.M."/>
            <person name="Foster-Nyarko E."/>
            <person name="Jarju S."/>
            <person name="Secka A."/>
            <person name="Antonio M."/>
            <person name="Oren A."/>
            <person name="Chaudhuri R."/>
            <person name="La Ragione R.M."/>
            <person name="Hildebrand F."/>
            <person name="Pallen M.J."/>
        </authorList>
    </citation>
    <scope>NUCLEOTIDE SEQUENCE [LARGE SCALE GENOMIC DNA]</scope>
    <source>
        <strain evidence="2 3">Sa2BUA9</strain>
    </source>
</reference>
<keyword evidence="1" id="KW-0472">Membrane</keyword>
<feature type="transmembrane region" description="Helical" evidence="1">
    <location>
        <begin position="30"/>
        <end position="50"/>
    </location>
</feature>
<evidence type="ECO:0000256" key="1">
    <source>
        <dbReference type="SAM" id="Phobius"/>
    </source>
</evidence>